<gene>
    <name evidence="2" type="ORF">CDAR_607881</name>
</gene>
<dbReference type="Proteomes" id="UP001054837">
    <property type="component" value="Unassembled WGS sequence"/>
</dbReference>
<keyword evidence="1" id="KW-0812">Transmembrane</keyword>
<sequence>MRTHSHLERDKRNWAKRLKNVPNSEAVYPLRKLLTIPVLFFLQGICPCCWYPFSLHGNAQKKWKSRLNYDPVIYFFPLSPNYMYNSVMLSGEKKNYYPSETKM</sequence>
<name>A0AAV4UL63_9ARAC</name>
<keyword evidence="1" id="KW-1133">Transmembrane helix</keyword>
<keyword evidence="1" id="KW-0472">Membrane</keyword>
<protein>
    <submittedName>
        <fullName evidence="2">Uncharacterized protein</fullName>
    </submittedName>
</protein>
<keyword evidence="3" id="KW-1185">Reference proteome</keyword>
<accession>A0AAV4UL63</accession>
<organism evidence="2 3">
    <name type="scientific">Caerostris darwini</name>
    <dbReference type="NCBI Taxonomy" id="1538125"/>
    <lineage>
        <taxon>Eukaryota</taxon>
        <taxon>Metazoa</taxon>
        <taxon>Ecdysozoa</taxon>
        <taxon>Arthropoda</taxon>
        <taxon>Chelicerata</taxon>
        <taxon>Arachnida</taxon>
        <taxon>Araneae</taxon>
        <taxon>Araneomorphae</taxon>
        <taxon>Entelegynae</taxon>
        <taxon>Araneoidea</taxon>
        <taxon>Araneidae</taxon>
        <taxon>Caerostris</taxon>
    </lineage>
</organism>
<dbReference type="EMBL" id="BPLQ01011519">
    <property type="protein sequence ID" value="GIY58562.1"/>
    <property type="molecule type" value="Genomic_DNA"/>
</dbReference>
<reference evidence="2 3" key="1">
    <citation type="submission" date="2021-06" db="EMBL/GenBank/DDBJ databases">
        <title>Caerostris darwini draft genome.</title>
        <authorList>
            <person name="Kono N."/>
            <person name="Arakawa K."/>
        </authorList>
    </citation>
    <scope>NUCLEOTIDE SEQUENCE [LARGE SCALE GENOMIC DNA]</scope>
</reference>
<evidence type="ECO:0000313" key="2">
    <source>
        <dbReference type="EMBL" id="GIY58562.1"/>
    </source>
</evidence>
<evidence type="ECO:0000256" key="1">
    <source>
        <dbReference type="SAM" id="Phobius"/>
    </source>
</evidence>
<evidence type="ECO:0000313" key="3">
    <source>
        <dbReference type="Proteomes" id="UP001054837"/>
    </source>
</evidence>
<dbReference type="AlphaFoldDB" id="A0AAV4UL63"/>
<proteinExistence type="predicted"/>
<comment type="caution">
    <text evidence="2">The sequence shown here is derived from an EMBL/GenBank/DDBJ whole genome shotgun (WGS) entry which is preliminary data.</text>
</comment>
<feature type="transmembrane region" description="Helical" evidence="1">
    <location>
        <begin position="33"/>
        <end position="53"/>
    </location>
</feature>